<evidence type="ECO:0000313" key="1">
    <source>
        <dbReference type="EMBL" id="MFC7329214.1"/>
    </source>
</evidence>
<organism evidence="1 2">
    <name type="scientific">Marinactinospora rubrisoli</name>
    <dbReference type="NCBI Taxonomy" id="2715399"/>
    <lineage>
        <taxon>Bacteria</taxon>
        <taxon>Bacillati</taxon>
        <taxon>Actinomycetota</taxon>
        <taxon>Actinomycetes</taxon>
        <taxon>Streptosporangiales</taxon>
        <taxon>Nocardiopsidaceae</taxon>
        <taxon>Marinactinospora</taxon>
    </lineage>
</organism>
<keyword evidence="2" id="KW-1185">Reference proteome</keyword>
<evidence type="ECO:0000313" key="2">
    <source>
        <dbReference type="Proteomes" id="UP001596540"/>
    </source>
</evidence>
<dbReference type="EMBL" id="JBHTBH010000007">
    <property type="protein sequence ID" value="MFC7329214.1"/>
    <property type="molecule type" value="Genomic_DNA"/>
</dbReference>
<dbReference type="Pfam" id="PF10012">
    <property type="entry name" value="DUF2255"/>
    <property type="match status" value="1"/>
</dbReference>
<protein>
    <submittedName>
        <fullName evidence="1">DUF2255 family protein</fullName>
    </submittedName>
</protein>
<dbReference type="InterPro" id="IPR016888">
    <property type="entry name" value="UCP028498"/>
</dbReference>
<comment type="caution">
    <text evidence="1">The sequence shown here is derived from an EMBL/GenBank/DDBJ whole genome shotgun (WGS) entry which is preliminary data.</text>
</comment>
<gene>
    <name evidence="1" type="ORF">ACFQRF_15870</name>
</gene>
<name>A0ABW2KIQ5_9ACTN</name>
<reference evidence="2" key="1">
    <citation type="journal article" date="2019" name="Int. J. Syst. Evol. Microbiol.">
        <title>The Global Catalogue of Microorganisms (GCM) 10K type strain sequencing project: providing services to taxonomists for standard genome sequencing and annotation.</title>
        <authorList>
            <consortium name="The Broad Institute Genomics Platform"/>
            <consortium name="The Broad Institute Genome Sequencing Center for Infectious Disease"/>
            <person name="Wu L."/>
            <person name="Ma J."/>
        </authorList>
    </citation>
    <scope>NUCLEOTIDE SEQUENCE [LARGE SCALE GENOMIC DNA]</scope>
    <source>
        <strain evidence="2">CGMCC 4.7382</strain>
    </source>
</reference>
<sequence length="125" mass="14097">MTKWTDDELAGIAAAEELRIAPQRRDGTPRRPVTIWVVRQGDDLYVRSYRGPEGSWFRSARASGQGHIEAGGVDKDVNFVEETDLAINGAIDDAYRTKYRRYLDSYVPPMLAEGARATTLRLQPR</sequence>
<dbReference type="Proteomes" id="UP001596540">
    <property type="component" value="Unassembled WGS sequence"/>
</dbReference>
<proteinExistence type="predicted"/>
<dbReference type="RefSeq" id="WP_379871872.1">
    <property type="nucleotide sequence ID" value="NZ_JBHTBH010000007.1"/>
</dbReference>
<accession>A0ABW2KIQ5</accession>